<name>A0A2C5YH43_9HYPO</name>
<dbReference type="SUPFAM" id="SSF53383">
    <property type="entry name" value="PLP-dependent transferases"/>
    <property type="match status" value="1"/>
</dbReference>
<gene>
    <name evidence="8" type="ORF">CDD81_7907</name>
</gene>
<dbReference type="PANTHER" id="PTHR45677:SF8">
    <property type="entry name" value="CYSTEINE SULFINIC ACID DECARBOXYLASE"/>
    <property type="match status" value="1"/>
</dbReference>
<evidence type="ECO:0000256" key="2">
    <source>
        <dbReference type="ARBA" id="ARBA00009533"/>
    </source>
</evidence>
<keyword evidence="4 6" id="KW-0663">Pyridoxal phosphate</keyword>
<evidence type="ECO:0000313" key="8">
    <source>
        <dbReference type="EMBL" id="PHH66314.1"/>
    </source>
</evidence>
<reference evidence="8 9" key="1">
    <citation type="submission" date="2017-06" db="EMBL/GenBank/DDBJ databases">
        <title>Ant-infecting Ophiocordyceps genomes reveal a high diversity of potential behavioral manipulation genes and a possible major role for enterotoxins.</title>
        <authorList>
            <person name="De Bekker C."/>
            <person name="Evans H.C."/>
            <person name="Brachmann A."/>
            <person name="Hughes D.P."/>
        </authorList>
    </citation>
    <scope>NUCLEOTIDE SEQUENCE [LARGE SCALE GENOMIC DNA]</scope>
    <source>
        <strain evidence="8 9">Map64</strain>
    </source>
</reference>
<dbReference type="GO" id="GO:0016831">
    <property type="term" value="F:carboxy-lyase activity"/>
    <property type="evidence" value="ECO:0007669"/>
    <property type="project" value="UniProtKB-KW"/>
</dbReference>
<dbReference type="STRING" id="1399860.A0A2C5YH43"/>
<keyword evidence="9" id="KW-1185">Reference proteome</keyword>
<organism evidence="8 9">
    <name type="scientific">Ophiocordyceps australis</name>
    <dbReference type="NCBI Taxonomy" id="1399860"/>
    <lineage>
        <taxon>Eukaryota</taxon>
        <taxon>Fungi</taxon>
        <taxon>Dikarya</taxon>
        <taxon>Ascomycota</taxon>
        <taxon>Pezizomycotina</taxon>
        <taxon>Sordariomycetes</taxon>
        <taxon>Hypocreomycetidae</taxon>
        <taxon>Hypocreales</taxon>
        <taxon>Ophiocordycipitaceae</taxon>
        <taxon>Ophiocordyceps</taxon>
    </lineage>
</organism>
<evidence type="ECO:0000256" key="5">
    <source>
        <dbReference type="ARBA" id="ARBA00023239"/>
    </source>
</evidence>
<proteinExistence type="inferred from homology"/>
<evidence type="ECO:0000256" key="4">
    <source>
        <dbReference type="ARBA" id="ARBA00022898"/>
    </source>
</evidence>
<dbReference type="PANTHER" id="PTHR45677">
    <property type="entry name" value="GLUTAMATE DECARBOXYLASE-RELATED"/>
    <property type="match status" value="1"/>
</dbReference>
<evidence type="ECO:0000313" key="9">
    <source>
        <dbReference type="Proteomes" id="UP000226192"/>
    </source>
</evidence>
<dbReference type="InterPro" id="IPR002129">
    <property type="entry name" value="PyrdxlP-dep_de-COase"/>
</dbReference>
<dbReference type="Proteomes" id="UP000226192">
    <property type="component" value="Unassembled WGS sequence"/>
</dbReference>
<accession>A0A2C5YH43</accession>
<comment type="caution">
    <text evidence="8">The sequence shown here is derived from an EMBL/GenBank/DDBJ whole genome shotgun (WGS) entry which is preliminary data.</text>
</comment>
<evidence type="ECO:0000256" key="6">
    <source>
        <dbReference type="PIRSR" id="PIRSR602129-50"/>
    </source>
</evidence>
<sequence>MPTASTNGHMGPSTEPRRAAELDDLIVAVGQLVVSFVQAADEAAAHRATGTLPRDASGHTHNVLVDAHKPRDLVAKLKLQLPDQGQGKQGLLEGIEKVLKYSVNTWDQGFLDKLYASNTPVGVISDLVLSALNTNLHVYQVSPALTVIEKATARALANRFGFNGPHAGGITCQGGSSSNLTSLVVARNTLYPNTKTAGNSGYDFVIFTSAHGHYSVEKSAMICGLGSASVCKVPVDHGGSMRPDKLRELVLQAKQEGKTPLYVNSTAGSTVRGSYDPFEEISAICTEFGLWMHIDASWGGPVVFSAQQRWKLKGSHLAHSLTVNPHKMMNVPATCSYLLTPDTKVLRAANSTTAGYLFHQSADQEVWDLADLTLQCGRRGDSLKVALAWLYYGANGFEQQIDHAFAMASYLHKLLSSKGSFELLSADAPPCLQVCFYYAPGGSLPQDDAVNTKNTQAIVEALLHRGFMVDYAPGDQGSFVRVVVNVQTLASTVEGLATAIEEAAEDMC</sequence>
<dbReference type="GO" id="GO:0030170">
    <property type="term" value="F:pyridoxal phosphate binding"/>
    <property type="evidence" value="ECO:0007669"/>
    <property type="project" value="InterPro"/>
</dbReference>
<comment type="similarity">
    <text evidence="2 7">Belongs to the group II decarboxylase family.</text>
</comment>
<dbReference type="Pfam" id="PF00282">
    <property type="entry name" value="Pyridoxal_deC"/>
    <property type="match status" value="1"/>
</dbReference>
<comment type="cofactor">
    <cofactor evidence="1 6 7">
        <name>pyridoxal 5'-phosphate</name>
        <dbReference type="ChEBI" id="CHEBI:597326"/>
    </cofactor>
</comment>
<dbReference type="OrthoDB" id="392571at2759"/>
<feature type="modified residue" description="N6-(pyridoxal phosphate)lysine" evidence="6">
    <location>
        <position position="327"/>
    </location>
</feature>
<evidence type="ECO:0000256" key="3">
    <source>
        <dbReference type="ARBA" id="ARBA00022793"/>
    </source>
</evidence>
<dbReference type="Gene3D" id="3.40.640.10">
    <property type="entry name" value="Type I PLP-dependent aspartate aminotransferase-like (Major domain)"/>
    <property type="match status" value="1"/>
</dbReference>
<dbReference type="EMBL" id="NJET01000009">
    <property type="protein sequence ID" value="PHH66314.1"/>
    <property type="molecule type" value="Genomic_DNA"/>
</dbReference>
<evidence type="ECO:0000256" key="1">
    <source>
        <dbReference type="ARBA" id="ARBA00001933"/>
    </source>
</evidence>
<dbReference type="InterPro" id="IPR015424">
    <property type="entry name" value="PyrdxlP-dep_Trfase"/>
</dbReference>
<dbReference type="InterPro" id="IPR015421">
    <property type="entry name" value="PyrdxlP-dep_Trfase_major"/>
</dbReference>
<protein>
    <recommendedName>
        <fullName evidence="10">Glutamate decarboxylase</fullName>
    </recommendedName>
</protein>
<dbReference type="GO" id="GO:0005737">
    <property type="term" value="C:cytoplasm"/>
    <property type="evidence" value="ECO:0007669"/>
    <property type="project" value="TreeGrafter"/>
</dbReference>
<keyword evidence="5 7" id="KW-0456">Lyase</keyword>
<dbReference type="AlphaFoldDB" id="A0A2C5YH43"/>
<evidence type="ECO:0008006" key="10">
    <source>
        <dbReference type="Google" id="ProtNLM"/>
    </source>
</evidence>
<evidence type="ECO:0000256" key="7">
    <source>
        <dbReference type="RuleBase" id="RU000382"/>
    </source>
</evidence>
<keyword evidence="3" id="KW-0210">Decarboxylase</keyword>
<dbReference type="Gene3D" id="3.90.1150.170">
    <property type="match status" value="1"/>
</dbReference>
<dbReference type="GO" id="GO:0019752">
    <property type="term" value="P:carboxylic acid metabolic process"/>
    <property type="evidence" value="ECO:0007669"/>
    <property type="project" value="InterPro"/>
</dbReference>